<dbReference type="EMBL" id="AP019620">
    <property type="protein sequence ID" value="BBJ41252.1"/>
    <property type="molecule type" value="Genomic_DNA"/>
</dbReference>
<reference evidence="2 3" key="1">
    <citation type="journal article" date="2020" name="Int. J. Syst. Evol. Microbiol.">
        <title>Reclassification of Streptomyces castelarensis and Streptomyces sporoclivatus as later heterotypic synonyms of Streptomyces antimycoticus.</title>
        <authorList>
            <person name="Komaki H."/>
            <person name="Tamura T."/>
        </authorList>
    </citation>
    <scope>NUCLEOTIDE SEQUENCE [LARGE SCALE GENOMIC DNA]</scope>
    <source>
        <strain evidence="2 3">NBRC 100767</strain>
    </source>
</reference>
<feature type="region of interest" description="Disordered" evidence="1">
    <location>
        <begin position="1"/>
        <end position="64"/>
    </location>
</feature>
<dbReference type="AlphaFoldDB" id="A0A499UKB6"/>
<feature type="compositionally biased region" description="Basic and acidic residues" evidence="1">
    <location>
        <begin position="25"/>
        <end position="41"/>
    </location>
</feature>
<accession>A0A499UKB6</accession>
<protein>
    <submittedName>
        <fullName evidence="2">Uncharacterized protein</fullName>
    </submittedName>
</protein>
<evidence type="ECO:0000313" key="2">
    <source>
        <dbReference type="EMBL" id="BBJ41252.1"/>
    </source>
</evidence>
<name>A0A499UKB6_9ACTN</name>
<dbReference type="Proteomes" id="UP000463951">
    <property type="component" value="Chromosome"/>
</dbReference>
<evidence type="ECO:0000313" key="3">
    <source>
        <dbReference type="Proteomes" id="UP000463951"/>
    </source>
</evidence>
<proteinExistence type="predicted"/>
<organism evidence="2 3">
    <name type="scientific">Streptomyces antimycoticus</name>
    <dbReference type="NCBI Taxonomy" id="68175"/>
    <lineage>
        <taxon>Bacteria</taxon>
        <taxon>Bacillati</taxon>
        <taxon>Actinomycetota</taxon>
        <taxon>Actinomycetes</taxon>
        <taxon>Kitasatosporales</taxon>
        <taxon>Streptomycetaceae</taxon>
        <taxon>Streptomyces</taxon>
        <taxon>Streptomyces violaceusniger group</taxon>
    </lineage>
</organism>
<gene>
    <name evidence="2" type="ORF">SSPO_039700</name>
</gene>
<sequence length="64" mass="6805">MEMQMGGRPTAAGPVLRLVGGEDTGEGRRRSESLRISDTRRLHTASGANRPVMTAPPVTTVSDI</sequence>
<evidence type="ECO:0000256" key="1">
    <source>
        <dbReference type="SAM" id="MobiDB-lite"/>
    </source>
</evidence>